<reference evidence="2" key="1">
    <citation type="journal article" date="2017" name="MSphere">
        <title>Novel beta-lactamase blaARL in Staphylococcus arlettae.</title>
        <authorList>
            <person name="Andreis S.N."/>
            <person name="Perreten V."/>
            <person name="Schwendener S."/>
        </authorList>
    </citation>
    <scope>NUCLEOTIDE SEQUENCE</scope>
    <source>
        <strain evidence="2">SAN1670</strain>
    </source>
</reference>
<dbReference type="AlphaFoldDB" id="A0A1W5QH26"/>
<proteinExistence type="predicted"/>
<name>A0A1W5QH26_9STAP</name>
<accession>A0A1W5QH26</accession>
<feature type="compositionally biased region" description="Basic and acidic residues" evidence="1">
    <location>
        <begin position="29"/>
        <end position="41"/>
    </location>
</feature>
<feature type="region of interest" description="Disordered" evidence="1">
    <location>
        <begin position="1"/>
        <end position="41"/>
    </location>
</feature>
<evidence type="ECO:0000256" key="1">
    <source>
        <dbReference type="SAM" id="MobiDB-lite"/>
    </source>
</evidence>
<organism evidence="2">
    <name type="scientific">Staphylococcus arlettae</name>
    <dbReference type="NCBI Taxonomy" id="29378"/>
    <lineage>
        <taxon>Bacteria</taxon>
        <taxon>Bacillati</taxon>
        <taxon>Bacillota</taxon>
        <taxon>Bacilli</taxon>
        <taxon>Bacillales</taxon>
        <taxon>Staphylococcaceae</taxon>
        <taxon>Staphylococcus</taxon>
    </lineage>
</organism>
<protein>
    <submittedName>
        <fullName evidence="2">Uncharacterized protein</fullName>
    </submittedName>
</protein>
<dbReference type="EMBL" id="KY363215">
    <property type="protein sequence ID" value="APY23834.1"/>
    <property type="molecule type" value="Genomic_DNA"/>
</dbReference>
<sequence>MIYQLKQIAKHSNKESRTNPAGTESLQLLKEDTESKFENGL</sequence>
<evidence type="ECO:0000313" key="2">
    <source>
        <dbReference type="EMBL" id="APY23834.1"/>
    </source>
</evidence>